<comment type="caution">
    <text evidence="24">The sequence shown here is derived from an EMBL/GenBank/DDBJ whole genome shotgun (WGS) entry which is preliminary data.</text>
</comment>
<evidence type="ECO:0000256" key="13">
    <source>
        <dbReference type="ARBA" id="ARBA00047899"/>
    </source>
</evidence>
<reference evidence="24" key="1">
    <citation type="submission" date="2017-07" db="EMBL/GenBank/DDBJ databases">
        <title>Taro Niue Genome Assembly and Annotation.</title>
        <authorList>
            <person name="Atibalentja N."/>
            <person name="Keating K."/>
            <person name="Fields C.J."/>
        </authorList>
    </citation>
    <scope>NUCLEOTIDE SEQUENCE</scope>
    <source>
        <strain evidence="24">Niue_2</strain>
        <tissue evidence="24">Leaf</tissue>
    </source>
</reference>
<dbReference type="PIRSF" id="PIRSF000641">
    <property type="entry name" value="SRK"/>
    <property type="match status" value="1"/>
</dbReference>
<dbReference type="SMART" id="SM00108">
    <property type="entry name" value="B_lectin"/>
    <property type="match status" value="1"/>
</dbReference>
<keyword evidence="18" id="KW-0472">Membrane</keyword>
<dbReference type="CDD" id="cd00054">
    <property type="entry name" value="EGF_CA"/>
    <property type="match status" value="1"/>
</dbReference>
<evidence type="ECO:0000256" key="5">
    <source>
        <dbReference type="ARBA" id="ARBA00022729"/>
    </source>
</evidence>
<feature type="domain" description="Protein kinase" evidence="20">
    <location>
        <begin position="527"/>
        <end position="801"/>
    </location>
</feature>
<keyword evidence="4 15" id="KW-0808">Transferase</keyword>
<dbReference type="Proteomes" id="UP000652761">
    <property type="component" value="Unassembled WGS sequence"/>
</dbReference>
<dbReference type="PROSITE" id="PS50026">
    <property type="entry name" value="EGF_3"/>
    <property type="match status" value="1"/>
</dbReference>
<keyword evidence="6" id="KW-0677">Repeat</keyword>
<dbReference type="SUPFAM" id="SSF51110">
    <property type="entry name" value="alpha-D-mannose-specific plant lectins"/>
    <property type="match status" value="1"/>
</dbReference>
<evidence type="ECO:0000256" key="8">
    <source>
        <dbReference type="ARBA" id="ARBA00022777"/>
    </source>
</evidence>
<dbReference type="FunFam" id="1.10.510.10:FF:001019">
    <property type="entry name" value="G-type lectin S-receptor-like serine/threonine-protein kinase B120"/>
    <property type="match status" value="1"/>
</dbReference>
<keyword evidence="10" id="KW-0430">Lectin</keyword>
<evidence type="ECO:0000256" key="7">
    <source>
        <dbReference type="ARBA" id="ARBA00022741"/>
    </source>
</evidence>
<keyword evidence="12" id="KW-0325">Glycoprotein</keyword>
<dbReference type="GO" id="GO:0004674">
    <property type="term" value="F:protein serine/threonine kinase activity"/>
    <property type="evidence" value="ECO:0007669"/>
    <property type="project" value="UniProtKB-KW"/>
</dbReference>
<keyword evidence="8 15" id="KW-0418">Kinase</keyword>
<dbReference type="GO" id="GO:0005537">
    <property type="term" value="F:D-mannose binding"/>
    <property type="evidence" value="ECO:0007669"/>
    <property type="project" value="UniProtKB-KW"/>
</dbReference>
<dbReference type="InterPro" id="IPR036426">
    <property type="entry name" value="Bulb-type_lectin_dom_sf"/>
</dbReference>
<dbReference type="GO" id="GO:0051707">
    <property type="term" value="P:response to other organism"/>
    <property type="evidence" value="ECO:0007669"/>
    <property type="project" value="UniProtKB-ARBA"/>
</dbReference>
<sequence>MRCLRVRWFLLLLVISLTVDVSSSLAAGDTINGTLLIRDGDTLVSAGGNFELGFFSPGSSKNRYVGIWFKNIPVENNVWVANRRAPLNDSSGVLKFNEAGNLVVEDKTGGVVWESFAGAAGVSNPVAQLLDTGNLVIRDGDGNGSSSFSSDYFWQSFEEPGNTQIAGMKLGVNRKKGLILNLTSWRSVDDPAPGSYTFSLDPGLLPSLILLEGTTVKYSTGFWNGRRFSGVADSLFAEFYADIFVSDQDGEYYSFEFIGSNITLSTVVVGPDGKVRRLRWQARTRTWNDLLTGPGDDCEPFGACGPYGVCNFSSTPICLCPRGFRPRSPQDWYLRYTSGGCVREEMLQCGGGDAFLTLRQVKMPEARNMMVNVGMGLEECRDRCLRNCSCTAYAATEVRPGRTGCLTWSGELVDIRTVPNGPDELYVRVPAAFSDPTTVEVTENRRKRSRVTMVTATVVSAVLLVLLCSCGIWIRKRMKRKVTTMKTATTADGDKRKQLNTTLSIAGEDAGIPLFDFETIALAIDNFSPSNKVGEGGFGAVYKGILDDGQEVAVKRLSWTSIQGTNEFINEAKLIAKLQHKNLVRLIGFCVHGEERMLIYEYMQNSSLDSFIFDEIKRALLDWRTRLDIILGVAKGLMYLHHDSRYKIIHRDLKASNVLLDGAMNPKISDFGAARIFGADQNMEKTKRVIGTYGYMSPEYVINGTISVKSDVFSFGILTLEVLSGVRNRGIYMNESHWNLLTYVSMEAMARRQLLGISRCNSDQFIPHNPNHKMLTNRLVVCSRTSSGPSYYVNSCYDALQ</sequence>
<evidence type="ECO:0000256" key="10">
    <source>
        <dbReference type="ARBA" id="ARBA00023035"/>
    </source>
</evidence>
<keyword evidence="25" id="KW-1185">Reference proteome</keyword>
<evidence type="ECO:0000256" key="18">
    <source>
        <dbReference type="SAM" id="Phobius"/>
    </source>
</evidence>
<feature type="chain" id="PRO_5032861330" description="Receptor-like serine/threonine-protein kinase" evidence="19">
    <location>
        <begin position="25"/>
        <end position="801"/>
    </location>
</feature>
<dbReference type="PROSITE" id="PS50927">
    <property type="entry name" value="BULB_LECTIN"/>
    <property type="match status" value="1"/>
</dbReference>
<dbReference type="AlphaFoldDB" id="A0A843U7H1"/>
<dbReference type="SMART" id="SM00220">
    <property type="entry name" value="S_TKc"/>
    <property type="match status" value="1"/>
</dbReference>
<keyword evidence="5 19" id="KW-0732">Signal</keyword>
<feature type="domain" description="Apple" evidence="23">
    <location>
        <begin position="349"/>
        <end position="430"/>
    </location>
</feature>
<dbReference type="InterPro" id="IPR003609">
    <property type="entry name" value="Pan_app"/>
</dbReference>
<dbReference type="EC" id="2.7.11.1" evidence="15"/>
<keyword evidence="18" id="KW-1133">Transmembrane helix</keyword>
<evidence type="ECO:0000256" key="15">
    <source>
        <dbReference type="PIRNR" id="PIRNR000641"/>
    </source>
</evidence>
<evidence type="ECO:0000313" key="24">
    <source>
        <dbReference type="EMBL" id="MQL77704.1"/>
    </source>
</evidence>
<dbReference type="SUPFAM" id="SSF56112">
    <property type="entry name" value="Protein kinase-like (PK-like)"/>
    <property type="match status" value="1"/>
</dbReference>
<dbReference type="CDD" id="cd01098">
    <property type="entry name" value="PAN_AP_plant"/>
    <property type="match status" value="1"/>
</dbReference>
<keyword evidence="11" id="KW-1015">Disulfide bond</keyword>
<evidence type="ECO:0000256" key="14">
    <source>
        <dbReference type="ARBA" id="ARBA00048679"/>
    </source>
</evidence>
<evidence type="ECO:0000259" key="20">
    <source>
        <dbReference type="PROSITE" id="PS50011"/>
    </source>
</evidence>
<accession>A0A843U7H1</accession>
<evidence type="ECO:0000256" key="9">
    <source>
        <dbReference type="ARBA" id="ARBA00022840"/>
    </source>
</evidence>
<dbReference type="OrthoDB" id="1910371at2759"/>
<dbReference type="Gene3D" id="2.90.10.10">
    <property type="entry name" value="Bulb-type lectin domain"/>
    <property type="match status" value="1"/>
</dbReference>
<feature type="binding site" evidence="17">
    <location>
        <position position="555"/>
    </location>
    <ligand>
        <name>ATP</name>
        <dbReference type="ChEBI" id="CHEBI:30616"/>
    </ligand>
</feature>
<evidence type="ECO:0000256" key="12">
    <source>
        <dbReference type="ARBA" id="ARBA00023180"/>
    </source>
</evidence>
<evidence type="ECO:0000259" key="21">
    <source>
        <dbReference type="PROSITE" id="PS50026"/>
    </source>
</evidence>
<keyword evidence="18" id="KW-0812">Transmembrane</keyword>
<dbReference type="Pfam" id="PF00954">
    <property type="entry name" value="S_locus_glycop"/>
    <property type="match status" value="1"/>
</dbReference>
<feature type="domain" description="Bulb-type lectin" evidence="22">
    <location>
        <begin position="28"/>
        <end position="150"/>
    </location>
</feature>
<dbReference type="GO" id="GO:0005524">
    <property type="term" value="F:ATP binding"/>
    <property type="evidence" value="ECO:0007669"/>
    <property type="project" value="UniProtKB-UniRule"/>
</dbReference>
<dbReference type="InterPro" id="IPR017441">
    <property type="entry name" value="Protein_kinase_ATP_BS"/>
</dbReference>
<dbReference type="PROSITE" id="PS00107">
    <property type="entry name" value="PROTEIN_KINASE_ATP"/>
    <property type="match status" value="1"/>
</dbReference>
<dbReference type="EMBL" id="NMUH01000362">
    <property type="protein sequence ID" value="MQL77704.1"/>
    <property type="molecule type" value="Genomic_DNA"/>
</dbReference>
<dbReference type="InterPro" id="IPR000719">
    <property type="entry name" value="Prot_kinase_dom"/>
</dbReference>
<dbReference type="Gene3D" id="1.10.510.10">
    <property type="entry name" value="Transferase(Phosphotransferase) domain 1"/>
    <property type="match status" value="1"/>
</dbReference>
<evidence type="ECO:0000256" key="2">
    <source>
        <dbReference type="ARBA" id="ARBA00022536"/>
    </source>
</evidence>
<dbReference type="InterPro" id="IPR008271">
    <property type="entry name" value="Ser/Thr_kinase_AS"/>
</dbReference>
<organism evidence="24 25">
    <name type="scientific">Colocasia esculenta</name>
    <name type="common">Wild taro</name>
    <name type="synonym">Arum esculentum</name>
    <dbReference type="NCBI Taxonomy" id="4460"/>
    <lineage>
        <taxon>Eukaryota</taxon>
        <taxon>Viridiplantae</taxon>
        <taxon>Streptophyta</taxon>
        <taxon>Embryophyta</taxon>
        <taxon>Tracheophyta</taxon>
        <taxon>Spermatophyta</taxon>
        <taxon>Magnoliopsida</taxon>
        <taxon>Liliopsida</taxon>
        <taxon>Araceae</taxon>
        <taxon>Aroideae</taxon>
        <taxon>Colocasieae</taxon>
        <taxon>Colocasia</taxon>
    </lineage>
</organism>
<feature type="signal peptide" evidence="19">
    <location>
        <begin position="1"/>
        <end position="24"/>
    </location>
</feature>
<comment type="similarity">
    <text evidence="15">Belongs to the protein kinase superfamily. Ser/Thr protein kinase family.</text>
</comment>
<dbReference type="InterPro" id="IPR000742">
    <property type="entry name" value="EGF"/>
</dbReference>
<gene>
    <name evidence="24" type="ORF">Taro_010112</name>
</gene>
<evidence type="ECO:0000256" key="19">
    <source>
        <dbReference type="SAM" id="SignalP"/>
    </source>
</evidence>
<evidence type="ECO:0000256" key="4">
    <source>
        <dbReference type="ARBA" id="ARBA00022679"/>
    </source>
</evidence>
<dbReference type="Pfam" id="PF07714">
    <property type="entry name" value="PK_Tyr_Ser-Thr"/>
    <property type="match status" value="1"/>
</dbReference>
<comment type="catalytic activity">
    <reaction evidence="14 15">
        <text>L-seryl-[protein] + ATP = O-phospho-L-seryl-[protein] + ADP + H(+)</text>
        <dbReference type="Rhea" id="RHEA:17989"/>
        <dbReference type="Rhea" id="RHEA-COMP:9863"/>
        <dbReference type="Rhea" id="RHEA-COMP:11604"/>
        <dbReference type="ChEBI" id="CHEBI:15378"/>
        <dbReference type="ChEBI" id="CHEBI:29999"/>
        <dbReference type="ChEBI" id="CHEBI:30616"/>
        <dbReference type="ChEBI" id="CHEBI:83421"/>
        <dbReference type="ChEBI" id="CHEBI:456216"/>
        <dbReference type="EC" id="2.7.11.1"/>
    </reaction>
</comment>
<keyword evidence="1 15" id="KW-0723">Serine/threonine-protein kinase</keyword>
<comment type="caution">
    <text evidence="16">Lacks conserved residue(s) required for the propagation of feature annotation.</text>
</comment>
<dbReference type="InterPro" id="IPR011009">
    <property type="entry name" value="Kinase-like_dom_sf"/>
</dbReference>
<dbReference type="PROSITE" id="PS50948">
    <property type="entry name" value="PAN"/>
    <property type="match status" value="1"/>
</dbReference>
<dbReference type="FunFam" id="3.30.200.20:FF:000195">
    <property type="entry name" value="G-type lectin S-receptor-like serine/threonine-protein kinase"/>
    <property type="match status" value="1"/>
</dbReference>
<feature type="domain" description="EGF-like" evidence="21">
    <location>
        <begin position="294"/>
        <end position="330"/>
    </location>
</feature>
<evidence type="ECO:0000256" key="3">
    <source>
        <dbReference type="ARBA" id="ARBA00022546"/>
    </source>
</evidence>
<dbReference type="Gene3D" id="3.30.200.20">
    <property type="entry name" value="Phosphorylase Kinase, domain 1"/>
    <property type="match status" value="1"/>
</dbReference>
<evidence type="ECO:0000256" key="11">
    <source>
        <dbReference type="ARBA" id="ARBA00023157"/>
    </source>
</evidence>
<dbReference type="PANTHER" id="PTHR32444:SF235">
    <property type="entry name" value="OS01G0783900 PROTEIN"/>
    <property type="match status" value="1"/>
</dbReference>
<keyword evidence="3" id="KW-0348">Hemagglutinin</keyword>
<dbReference type="Pfam" id="PF08276">
    <property type="entry name" value="PAN_2"/>
    <property type="match status" value="1"/>
</dbReference>
<feature type="transmembrane region" description="Helical" evidence="18">
    <location>
        <begin position="453"/>
        <end position="474"/>
    </location>
</feature>
<protein>
    <recommendedName>
        <fullName evidence="15">Receptor-like serine/threonine-protein kinase</fullName>
        <ecNumber evidence="15">2.7.11.1</ecNumber>
    </recommendedName>
</protein>
<keyword evidence="7 15" id="KW-0547">Nucleotide-binding</keyword>
<evidence type="ECO:0000256" key="1">
    <source>
        <dbReference type="ARBA" id="ARBA00022527"/>
    </source>
</evidence>
<proteinExistence type="inferred from homology"/>
<dbReference type="GO" id="GO:0048544">
    <property type="term" value="P:recognition of pollen"/>
    <property type="evidence" value="ECO:0007669"/>
    <property type="project" value="InterPro"/>
</dbReference>
<name>A0A843U7H1_COLES</name>
<dbReference type="InterPro" id="IPR024171">
    <property type="entry name" value="SRK-like_kinase"/>
</dbReference>
<evidence type="ECO:0000256" key="16">
    <source>
        <dbReference type="PROSITE-ProRule" id="PRU00076"/>
    </source>
</evidence>
<dbReference type="PANTHER" id="PTHR32444">
    <property type="entry name" value="BULB-TYPE LECTIN DOMAIN-CONTAINING PROTEIN"/>
    <property type="match status" value="1"/>
</dbReference>
<dbReference type="Pfam" id="PF01453">
    <property type="entry name" value="B_lectin"/>
    <property type="match status" value="1"/>
</dbReference>
<dbReference type="PROSITE" id="PS00108">
    <property type="entry name" value="PROTEIN_KINASE_ST"/>
    <property type="match status" value="1"/>
</dbReference>
<keyword evidence="10" id="KW-0465">Mannose-binding</keyword>
<evidence type="ECO:0000256" key="17">
    <source>
        <dbReference type="PROSITE-ProRule" id="PRU10141"/>
    </source>
</evidence>
<evidence type="ECO:0000259" key="23">
    <source>
        <dbReference type="PROSITE" id="PS50948"/>
    </source>
</evidence>
<comment type="catalytic activity">
    <reaction evidence="13 15">
        <text>L-threonyl-[protein] + ATP = O-phospho-L-threonyl-[protein] + ADP + H(+)</text>
        <dbReference type="Rhea" id="RHEA:46608"/>
        <dbReference type="Rhea" id="RHEA-COMP:11060"/>
        <dbReference type="Rhea" id="RHEA-COMP:11605"/>
        <dbReference type="ChEBI" id="CHEBI:15378"/>
        <dbReference type="ChEBI" id="CHEBI:30013"/>
        <dbReference type="ChEBI" id="CHEBI:30616"/>
        <dbReference type="ChEBI" id="CHEBI:61977"/>
        <dbReference type="ChEBI" id="CHEBI:456216"/>
        <dbReference type="EC" id="2.7.11.1"/>
    </reaction>
</comment>
<keyword evidence="9 15" id="KW-0067">ATP-binding</keyword>
<dbReference type="InterPro" id="IPR001245">
    <property type="entry name" value="Ser-Thr/Tyr_kinase_cat_dom"/>
</dbReference>
<dbReference type="CDD" id="cd00028">
    <property type="entry name" value="B_lectin"/>
    <property type="match status" value="1"/>
</dbReference>
<evidence type="ECO:0000256" key="6">
    <source>
        <dbReference type="ARBA" id="ARBA00022737"/>
    </source>
</evidence>
<dbReference type="FunFam" id="2.90.10.10:FF:000001">
    <property type="entry name" value="G-type lectin S-receptor-like serine/threonine-protein kinase"/>
    <property type="match status" value="1"/>
</dbReference>
<evidence type="ECO:0000259" key="22">
    <source>
        <dbReference type="PROSITE" id="PS50927"/>
    </source>
</evidence>
<dbReference type="PROSITE" id="PS50011">
    <property type="entry name" value="PROTEIN_KINASE_DOM"/>
    <property type="match status" value="1"/>
</dbReference>
<evidence type="ECO:0000313" key="25">
    <source>
        <dbReference type="Proteomes" id="UP000652761"/>
    </source>
</evidence>
<dbReference type="InterPro" id="IPR001480">
    <property type="entry name" value="Bulb-type_lectin_dom"/>
</dbReference>
<dbReference type="InterPro" id="IPR000858">
    <property type="entry name" value="S_locus_glycoprot_dom"/>
</dbReference>
<keyword evidence="2 16" id="KW-0245">EGF-like domain</keyword>
<dbReference type="SMART" id="SM00473">
    <property type="entry name" value="PAN_AP"/>
    <property type="match status" value="1"/>
</dbReference>